<feature type="transmembrane region" description="Helical" evidence="1">
    <location>
        <begin position="110"/>
        <end position="135"/>
    </location>
</feature>
<feature type="transmembrane region" description="Helical" evidence="1">
    <location>
        <begin position="70"/>
        <end position="89"/>
    </location>
</feature>
<feature type="transmembrane region" description="Helical" evidence="1">
    <location>
        <begin position="12"/>
        <end position="33"/>
    </location>
</feature>
<evidence type="ECO:0000313" key="2">
    <source>
        <dbReference type="EMBL" id="AFY91969.1"/>
    </source>
</evidence>
<gene>
    <name evidence="2" type="ORF">Cha6605_0697</name>
</gene>
<dbReference type="AlphaFoldDB" id="K9UCN2"/>
<protein>
    <submittedName>
        <fullName evidence="2">Uncharacterized protein</fullName>
    </submittedName>
</protein>
<feature type="transmembrane region" description="Helical" evidence="1">
    <location>
        <begin position="45"/>
        <end position="64"/>
    </location>
</feature>
<reference evidence="2 3" key="1">
    <citation type="submission" date="2012-05" db="EMBL/GenBank/DDBJ databases">
        <title>Finished chromosome of genome of Chamaesiphon sp. PCC 6605.</title>
        <authorList>
            <consortium name="US DOE Joint Genome Institute"/>
            <person name="Gugger M."/>
            <person name="Coursin T."/>
            <person name="Rippka R."/>
            <person name="Tandeau De Marsac N."/>
            <person name="Huntemann M."/>
            <person name="Wei C.-L."/>
            <person name="Han J."/>
            <person name="Detter J.C."/>
            <person name="Han C."/>
            <person name="Tapia R."/>
            <person name="Chen A."/>
            <person name="Kyrpides N."/>
            <person name="Mavromatis K."/>
            <person name="Markowitz V."/>
            <person name="Szeto E."/>
            <person name="Ivanova N."/>
            <person name="Pagani I."/>
            <person name="Pati A."/>
            <person name="Goodwin L."/>
            <person name="Nordberg H.P."/>
            <person name="Cantor M.N."/>
            <person name="Hua S.X."/>
            <person name="Woyke T."/>
            <person name="Kerfeld C.A."/>
        </authorList>
    </citation>
    <scope>NUCLEOTIDE SEQUENCE [LARGE SCALE GENOMIC DNA]</scope>
    <source>
        <strain evidence="3">ATCC 27169 / PCC 6605</strain>
    </source>
</reference>
<keyword evidence="1" id="KW-0812">Transmembrane</keyword>
<dbReference type="KEGG" id="cmp:Cha6605_0697"/>
<dbReference type="STRING" id="1173020.Cha6605_0697"/>
<evidence type="ECO:0000256" key="1">
    <source>
        <dbReference type="SAM" id="Phobius"/>
    </source>
</evidence>
<evidence type="ECO:0000313" key="3">
    <source>
        <dbReference type="Proteomes" id="UP000010366"/>
    </source>
</evidence>
<name>K9UCN2_CHAP6</name>
<dbReference type="EMBL" id="CP003600">
    <property type="protein sequence ID" value="AFY91969.1"/>
    <property type="molecule type" value="Genomic_DNA"/>
</dbReference>
<dbReference type="Proteomes" id="UP000010366">
    <property type="component" value="Chromosome"/>
</dbReference>
<accession>K9UCN2</accession>
<keyword evidence="3" id="KW-1185">Reference proteome</keyword>
<organism evidence="2 3">
    <name type="scientific">Chamaesiphon minutus (strain ATCC 27169 / PCC 6605)</name>
    <dbReference type="NCBI Taxonomy" id="1173020"/>
    <lineage>
        <taxon>Bacteria</taxon>
        <taxon>Bacillati</taxon>
        <taxon>Cyanobacteriota</taxon>
        <taxon>Cyanophyceae</taxon>
        <taxon>Gomontiellales</taxon>
        <taxon>Chamaesiphonaceae</taxon>
        <taxon>Chamaesiphon</taxon>
    </lineage>
</organism>
<keyword evidence="1" id="KW-0472">Membrane</keyword>
<proteinExistence type="predicted"/>
<feature type="transmembrane region" description="Helical" evidence="1">
    <location>
        <begin position="141"/>
        <end position="171"/>
    </location>
</feature>
<dbReference type="RefSeq" id="WP_015158163.1">
    <property type="nucleotide sequence ID" value="NC_019697.1"/>
</dbReference>
<dbReference type="OrthoDB" id="9827247at2"/>
<keyword evidence="1" id="KW-1133">Transmembrane helix</keyword>
<dbReference type="HOGENOM" id="CLU_1432202_0_0_3"/>
<sequence length="189" mass="21701">MLLTNTSIPTSLMVSIWSLRSVPISMLILMFVFNSGSTKIPHPNLHFWFDALALVGIVGIIAYWHKLKRLHWNVSFVIYLYIFIVLILRNPYGILTALSDGQLTALDWQYFLNSVWVGLGIFGVGMLLEVLIFHLRQFKVWAWWLALAVSISYVSSIVFFFSGTLGIWSLLDTDTKQAFKRYVRHGKAK</sequence>